<name>A0A804LIR2_MAIZE</name>
<evidence type="ECO:0000313" key="3">
    <source>
        <dbReference type="Proteomes" id="UP000007305"/>
    </source>
</evidence>
<evidence type="ECO:0000313" key="2">
    <source>
        <dbReference type="EnsemblPlants" id="Zm00001eb013880_P001"/>
    </source>
</evidence>
<feature type="region of interest" description="Disordered" evidence="1">
    <location>
        <begin position="150"/>
        <end position="169"/>
    </location>
</feature>
<dbReference type="EnsemblPlants" id="Zm00001eb013880_T001">
    <property type="protein sequence ID" value="Zm00001eb013880_P001"/>
    <property type="gene ID" value="Zm00001eb013880"/>
</dbReference>
<dbReference type="Gramene" id="Zm00001eb013880_T001">
    <property type="protein sequence ID" value="Zm00001eb013880_P001"/>
    <property type="gene ID" value="Zm00001eb013880"/>
</dbReference>
<dbReference type="FunCoup" id="A0A804LIR2">
    <property type="interactions" value="472"/>
</dbReference>
<organism evidence="2 3">
    <name type="scientific">Zea mays</name>
    <name type="common">Maize</name>
    <dbReference type="NCBI Taxonomy" id="4577"/>
    <lineage>
        <taxon>Eukaryota</taxon>
        <taxon>Viridiplantae</taxon>
        <taxon>Streptophyta</taxon>
        <taxon>Embryophyta</taxon>
        <taxon>Tracheophyta</taxon>
        <taxon>Spermatophyta</taxon>
        <taxon>Magnoliopsida</taxon>
        <taxon>Liliopsida</taxon>
        <taxon>Poales</taxon>
        <taxon>Poaceae</taxon>
        <taxon>PACMAD clade</taxon>
        <taxon>Panicoideae</taxon>
        <taxon>Andropogonodae</taxon>
        <taxon>Andropogoneae</taxon>
        <taxon>Tripsacinae</taxon>
        <taxon>Zea</taxon>
    </lineage>
</organism>
<reference evidence="3" key="1">
    <citation type="submission" date="2015-12" db="EMBL/GenBank/DDBJ databases">
        <title>Update maize B73 reference genome by single molecule sequencing technologies.</title>
        <authorList>
            <consortium name="Maize Genome Sequencing Project"/>
            <person name="Ware D."/>
        </authorList>
    </citation>
    <scope>NUCLEOTIDE SEQUENCE [LARGE SCALE GENOMIC DNA]</scope>
    <source>
        <strain evidence="3">cv. B73</strain>
    </source>
</reference>
<proteinExistence type="predicted"/>
<feature type="region of interest" description="Disordered" evidence="1">
    <location>
        <begin position="256"/>
        <end position="286"/>
    </location>
</feature>
<sequence>MGMGYLERIDIDSQADEVPGCGDAAVHDKVVARYIPGLVAGQEEHRLGDVPGPERGALERGQAPDHLLHLLHLLVAGHGDVEVEVEVSVGVGGGVVVALAPGVDEHGRGDAEGRDAVDPDPVRAQLAGGVLGEPDDGVLGGGVGVRAEAAQHGRDAGDGDDAPRAARRHGARRVLHPERGAQRVDAEHAVELGRVEGQDAPGGARLAAQHPGVVAVDVEAAAVARQRPVHGAPDVVLHGHVAAHEADLRAQRRRQRLPRGVVDVRDHHPGPVLGEQPHDGLADPARAARHNGHLPVQPARQVVVTN</sequence>
<accession>A0A804LIR2</accession>
<evidence type="ECO:0000256" key="1">
    <source>
        <dbReference type="SAM" id="MobiDB-lite"/>
    </source>
</evidence>
<dbReference type="Proteomes" id="UP000007305">
    <property type="component" value="Chromosome 1"/>
</dbReference>
<dbReference type="InParanoid" id="A0A804LIR2"/>
<keyword evidence="3" id="KW-1185">Reference proteome</keyword>
<dbReference type="AlphaFoldDB" id="A0A804LIR2"/>
<feature type="compositionally biased region" description="Basic and acidic residues" evidence="1">
    <location>
        <begin position="150"/>
        <end position="164"/>
    </location>
</feature>
<reference evidence="2" key="2">
    <citation type="submission" date="2019-07" db="EMBL/GenBank/DDBJ databases">
        <authorList>
            <person name="Seetharam A."/>
            <person name="Woodhouse M."/>
            <person name="Cannon E."/>
        </authorList>
    </citation>
    <scope>NUCLEOTIDE SEQUENCE [LARGE SCALE GENOMIC DNA]</scope>
    <source>
        <strain evidence="2">cv. B73</strain>
    </source>
</reference>
<reference evidence="2" key="3">
    <citation type="submission" date="2021-05" db="UniProtKB">
        <authorList>
            <consortium name="EnsemblPlants"/>
        </authorList>
    </citation>
    <scope>IDENTIFICATION</scope>
    <source>
        <strain evidence="2">cv. B73</strain>
    </source>
</reference>
<protein>
    <submittedName>
        <fullName evidence="2">Uncharacterized protein</fullName>
    </submittedName>
</protein>